<feature type="transmembrane region" description="Helical" evidence="2">
    <location>
        <begin position="453"/>
        <end position="474"/>
    </location>
</feature>
<keyword evidence="2" id="KW-1133">Transmembrane helix</keyword>
<keyword evidence="2" id="KW-0472">Membrane</keyword>
<feature type="transmembrane region" description="Helical" evidence="2">
    <location>
        <begin position="60"/>
        <end position="77"/>
    </location>
</feature>
<keyword evidence="4" id="KW-1185">Reference proteome</keyword>
<feature type="transmembrane region" description="Helical" evidence="2">
    <location>
        <begin position="486"/>
        <end position="507"/>
    </location>
</feature>
<organism evidence="3 4">
    <name type="scientific">Micromonospora coxensis</name>
    <dbReference type="NCBI Taxonomy" id="356852"/>
    <lineage>
        <taxon>Bacteria</taxon>
        <taxon>Bacillati</taxon>
        <taxon>Actinomycetota</taxon>
        <taxon>Actinomycetes</taxon>
        <taxon>Micromonosporales</taxon>
        <taxon>Micromonosporaceae</taxon>
        <taxon>Micromonospora</taxon>
    </lineage>
</organism>
<evidence type="ECO:0000313" key="3">
    <source>
        <dbReference type="EMBL" id="SCG45241.1"/>
    </source>
</evidence>
<accession>A0A1C5HI75</accession>
<feature type="transmembrane region" description="Helical" evidence="2">
    <location>
        <begin position="254"/>
        <end position="277"/>
    </location>
</feature>
<name>A0A1C5HI75_9ACTN</name>
<protein>
    <submittedName>
        <fullName evidence="3">Uncharacterized protein</fullName>
    </submittedName>
</protein>
<evidence type="ECO:0000256" key="1">
    <source>
        <dbReference type="SAM" id="MobiDB-lite"/>
    </source>
</evidence>
<proteinExistence type="predicted"/>
<feature type="transmembrane region" description="Helical" evidence="2">
    <location>
        <begin position="423"/>
        <end position="444"/>
    </location>
</feature>
<evidence type="ECO:0000256" key="2">
    <source>
        <dbReference type="SAM" id="Phobius"/>
    </source>
</evidence>
<dbReference type="EMBL" id="LT607753">
    <property type="protein sequence ID" value="SCG45241.1"/>
    <property type="molecule type" value="Genomic_DNA"/>
</dbReference>
<feature type="transmembrane region" description="Helical" evidence="2">
    <location>
        <begin position="385"/>
        <end position="403"/>
    </location>
</feature>
<feature type="transmembrane region" description="Helical" evidence="2">
    <location>
        <begin position="528"/>
        <end position="549"/>
    </location>
</feature>
<feature type="transmembrane region" description="Helical" evidence="2">
    <location>
        <begin position="106"/>
        <end position="124"/>
    </location>
</feature>
<dbReference type="Proteomes" id="UP000198215">
    <property type="component" value="Chromosome I"/>
</dbReference>
<dbReference type="RefSeq" id="WP_088975090.1">
    <property type="nucleotide sequence ID" value="NZ_LT607753.1"/>
</dbReference>
<gene>
    <name evidence="3" type="ORF">GA0070614_1301</name>
</gene>
<reference evidence="4" key="1">
    <citation type="submission" date="2016-06" db="EMBL/GenBank/DDBJ databases">
        <authorList>
            <person name="Varghese N."/>
            <person name="Submissions Spin"/>
        </authorList>
    </citation>
    <scope>NUCLEOTIDE SEQUENCE [LARGE SCALE GENOMIC DNA]</scope>
    <source>
        <strain evidence="4">DSM 45161</strain>
    </source>
</reference>
<feature type="region of interest" description="Disordered" evidence="1">
    <location>
        <begin position="357"/>
        <end position="376"/>
    </location>
</feature>
<keyword evidence="2" id="KW-0812">Transmembrane</keyword>
<evidence type="ECO:0000313" key="4">
    <source>
        <dbReference type="Proteomes" id="UP000198215"/>
    </source>
</evidence>
<sequence>MPEFLGWETLRQVPGDTDARRRRGAAGALVLVGGLALLITVMAAAPYPPCTEAAPCAPERFGNMLIGLLLSTVVVGWLGLRFAAGVGAVTAAGLAGYILARPEQGPPLWTVGPALAYTAGCLLLHRRSARRAAAPAPEPGERQPVPPVRWALRPPLAPTLAAATLLGAGVAVALWIGHAQDRADARQAAATVVTGTVRAHPDRTTVDVALPDGGSTRMAVFEADDYPVGDPFRFAVDGRGLRQPLSEPYDLTPWLSLATLLGVVGLGLCAPVATAVLSRRRFTRRPQPVRRVFAEFDGGVVRLCHRATGGRPFGEVPIRPEDGLPVGERRPALLHGVPVHGRWCTVTVNGRTLSPRAPLRATATPRPARDRTGAPDWPTLTPLEVVGTAAAVLAAIVVGIQRAGTILSGLFDLLCTTDRCQPVGLAVAGWTAVGGTMVLAGLLYRHARPGRPALYALVGCVVLLAFGLTVLFAGGGPAEDLPPGAGALHVGLLAGLAPLLIGGIARPPAAPAPRRGRQQAERTDPGRPLLLVNIGQGVTLVAVVLWAALLG</sequence>
<feature type="compositionally biased region" description="Low complexity" evidence="1">
    <location>
        <begin position="357"/>
        <end position="366"/>
    </location>
</feature>
<feature type="transmembrane region" description="Helical" evidence="2">
    <location>
        <begin position="82"/>
        <end position="100"/>
    </location>
</feature>
<feature type="transmembrane region" description="Helical" evidence="2">
    <location>
        <begin position="28"/>
        <end position="48"/>
    </location>
</feature>
<dbReference type="AlphaFoldDB" id="A0A1C5HI75"/>
<dbReference type="OrthoDB" id="3297966at2"/>
<feature type="transmembrane region" description="Helical" evidence="2">
    <location>
        <begin position="156"/>
        <end position="176"/>
    </location>
</feature>